<sequence>MKINEISVPIPFVAQYKHSPMNPTVSSFVNLLAERKSEIQRLVSPQ</sequence>
<gene>
    <name evidence="1" type="ORF">GMES_4518</name>
</gene>
<accession>K6Y1V4</accession>
<dbReference type="AlphaFoldDB" id="K6Y1V4"/>
<dbReference type="eggNOG" id="ENOG502ZNAC">
    <property type="taxonomic scope" value="Bacteria"/>
</dbReference>
<protein>
    <submittedName>
        <fullName evidence="1">Uncharacterized protein</fullName>
    </submittedName>
</protein>
<dbReference type="Proteomes" id="UP000006263">
    <property type="component" value="Unassembled WGS sequence"/>
</dbReference>
<name>K6Y1V4_9ALTE</name>
<dbReference type="EMBL" id="BAEP01000089">
    <property type="protein sequence ID" value="GAC26784.1"/>
    <property type="molecule type" value="Genomic_DNA"/>
</dbReference>
<reference evidence="1 2" key="1">
    <citation type="journal article" date="2017" name="Antonie Van Leeuwenhoek">
        <title>Rhizobium rhizosphaerae sp. nov., a novel species isolated from rice rhizosphere.</title>
        <authorList>
            <person name="Zhao J.J."/>
            <person name="Zhang J."/>
            <person name="Zhang R.J."/>
            <person name="Zhang C.W."/>
            <person name="Yin H.Q."/>
            <person name="Zhang X.X."/>
        </authorList>
    </citation>
    <scope>NUCLEOTIDE SEQUENCE [LARGE SCALE GENOMIC DNA]</scope>
    <source>
        <strain evidence="1 2">KMM 241</strain>
    </source>
</reference>
<proteinExistence type="predicted"/>
<evidence type="ECO:0000313" key="2">
    <source>
        <dbReference type="Proteomes" id="UP000006263"/>
    </source>
</evidence>
<comment type="caution">
    <text evidence="1">The sequence shown here is derived from an EMBL/GenBank/DDBJ whole genome shotgun (WGS) entry which is preliminary data.</text>
</comment>
<organism evidence="1 2">
    <name type="scientific">Paraglaciecola mesophila KMM 241</name>
    <dbReference type="NCBI Taxonomy" id="1128912"/>
    <lineage>
        <taxon>Bacteria</taxon>
        <taxon>Pseudomonadati</taxon>
        <taxon>Pseudomonadota</taxon>
        <taxon>Gammaproteobacteria</taxon>
        <taxon>Alteromonadales</taxon>
        <taxon>Alteromonadaceae</taxon>
        <taxon>Paraglaciecola</taxon>
    </lineage>
</organism>
<evidence type="ECO:0000313" key="1">
    <source>
        <dbReference type="EMBL" id="GAC26784.1"/>
    </source>
</evidence>